<sequence>MHSQNMSPEGRFTSPITTMEGAGKAALGGVSPKAVISSPAFLNPIGLLENNCNREVAEGSNRLYEGADIVDCQVTVFPKTKSMDFSTIKGCPTKLVHLC</sequence>
<reference evidence="1 2" key="1">
    <citation type="journal article" date="2020" name="Nat. Commun.">
        <title>Genome of Tripterygium wilfordii and identification of cytochrome P450 involved in triptolide biosynthesis.</title>
        <authorList>
            <person name="Tu L."/>
            <person name="Su P."/>
            <person name="Zhang Z."/>
            <person name="Gao L."/>
            <person name="Wang J."/>
            <person name="Hu T."/>
            <person name="Zhou J."/>
            <person name="Zhang Y."/>
            <person name="Zhao Y."/>
            <person name="Liu Y."/>
            <person name="Song Y."/>
            <person name="Tong Y."/>
            <person name="Lu Y."/>
            <person name="Yang J."/>
            <person name="Xu C."/>
            <person name="Jia M."/>
            <person name="Peters R.J."/>
            <person name="Huang L."/>
            <person name="Gao W."/>
        </authorList>
    </citation>
    <scope>NUCLEOTIDE SEQUENCE [LARGE SCALE GENOMIC DNA]</scope>
    <source>
        <strain evidence="2">cv. XIE 37</strain>
        <tissue evidence="1">Leaf</tissue>
    </source>
</reference>
<name>A0A7J7DKS3_TRIWF</name>
<protein>
    <submittedName>
        <fullName evidence="1">Uncharacterized protein</fullName>
    </submittedName>
</protein>
<organism evidence="1 2">
    <name type="scientific">Tripterygium wilfordii</name>
    <name type="common">Thunder God vine</name>
    <dbReference type="NCBI Taxonomy" id="458696"/>
    <lineage>
        <taxon>Eukaryota</taxon>
        <taxon>Viridiplantae</taxon>
        <taxon>Streptophyta</taxon>
        <taxon>Embryophyta</taxon>
        <taxon>Tracheophyta</taxon>
        <taxon>Spermatophyta</taxon>
        <taxon>Magnoliopsida</taxon>
        <taxon>eudicotyledons</taxon>
        <taxon>Gunneridae</taxon>
        <taxon>Pentapetalae</taxon>
        <taxon>rosids</taxon>
        <taxon>fabids</taxon>
        <taxon>Celastrales</taxon>
        <taxon>Celastraceae</taxon>
        <taxon>Tripterygium</taxon>
    </lineage>
</organism>
<accession>A0A7J7DKS3</accession>
<dbReference type="Proteomes" id="UP000593562">
    <property type="component" value="Unassembled WGS sequence"/>
</dbReference>
<comment type="caution">
    <text evidence="1">The sequence shown here is derived from an EMBL/GenBank/DDBJ whole genome shotgun (WGS) entry which is preliminary data.</text>
</comment>
<dbReference type="AlphaFoldDB" id="A0A7J7DKS3"/>
<evidence type="ECO:0000313" key="2">
    <source>
        <dbReference type="Proteomes" id="UP000593562"/>
    </source>
</evidence>
<proteinExistence type="predicted"/>
<dbReference type="InParanoid" id="A0A7J7DKS3"/>
<dbReference type="EMBL" id="JAAARO010000006">
    <property type="protein sequence ID" value="KAF5746676.1"/>
    <property type="molecule type" value="Genomic_DNA"/>
</dbReference>
<keyword evidence="2" id="KW-1185">Reference proteome</keyword>
<evidence type="ECO:0000313" key="1">
    <source>
        <dbReference type="EMBL" id="KAF5746676.1"/>
    </source>
</evidence>
<gene>
    <name evidence="1" type="ORF">HS088_TW06G00848</name>
</gene>